<dbReference type="Proteomes" id="UP000606580">
    <property type="component" value="Unassembled WGS sequence"/>
</dbReference>
<dbReference type="InterPro" id="IPR011892">
    <property type="entry name" value="Cyt_kin_arch"/>
</dbReference>
<dbReference type="GO" id="GO:0036431">
    <property type="term" value="F:dCMP kinase activity"/>
    <property type="evidence" value="ECO:0007669"/>
    <property type="project" value="InterPro"/>
</dbReference>
<evidence type="ECO:0000256" key="10">
    <source>
        <dbReference type="HAMAP-Rule" id="MF_00239"/>
    </source>
</evidence>
<keyword evidence="3 10" id="KW-0963">Cytoplasm</keyword>
<evidence type="ECO:0000313" key="12">
    <source>
        <dbReference type="Proteomes" id="UP000606580"/>
    </source>
</evidence>
<dbReference type="HAMAP" id="MF_00239">
    <property type="entry name" value="Cytidyl_kinase_type2"/>
    <property type="match status" value="1"/>
</dbReference>
<dbReference type="GO" id="GO:0005737">
    <property type="term" value="C:cytoplasm"/>
    <property type="evidence" value="ECO:0007669"/>
    <property type="project" value="UniProtKB-SubCell"/>
</dbReference>
<dbReference type="GO" id="GO:0006220">
    <property type="term" value="P:pyrimidine nucleotide metabolic process"/>
    <property type="evidence" value="ECO:0007669"/>
    <property type="project" value="UniProtKB-UniRule"/>
</dbReference>
<evidence type="ECO:0000256" key="5">
    <source>
        <dbReference type="ARBA" id="ARBA00022741"/>
    </source>
</evidence>
<evidence type="ECO:0000256" key="4">
    <source>
        <dbReference type="ARBA" id="ARBA00022679"/>
    </source>
</evidence>
<evidence type="ECO:0000256" key="2">
    <source>
        <dbReference type="ARBA" id="ARBA00011005"/>
    </source>
</evidence>
<comment type="caution">
    <text evidence="11">The sequence shown here is derived from an EMBL/GenBank/DDBJ whole genome shotgun (WGS) entry which is preliminary data.</text>
</comment>
<dbReference type="Pfam" id="PF13189">
    <property type="entry name" value="Cytidylate_kin2"/>
    <property type="match status" value="1"/>
</dbReference>
<comment type="catalytic activity">
    <reaction evidence="8 10">
        <text>dCMP + ATP = dCDP + ADP</text>
        <dbReference type="Rhea" id="RHEA:25094"/>
        <dbReference type="ChEBI" id="CHEBI:30616"/>
        <dbReference type="ChEBI" id="CHEBI:57566"/>
        <dbReference type="ChEBI" id="CHEBI:58593"/>
        <dbReference type="ChEBI" id="CHEBI:456216"/>
        <dbReference type="EC" id="2.7.4.25"/>
    </reaction>
</comment>
<dbReference type="InterPro" id="IPR011994">
    <property type="entry name" value="Cytidylate_kinase_dom"/>
</dbReference>
<comment type="catalytic activity">
    <reaction evidence="9 10">
        <text>CMP + ATP = CDP + ADP</text>
        <dbReference type="Rhea" id="RHEA:11600"/>
        <dbReference type="ChEBI" id="CHEBI:30616"/>
        <dbReference type="ChEBI" id="CHEBI:58069"/>
        <dbReference type="ChEBI" id="CHEBI:60377"/>
        <dbReference type="ChEBI" id="CHEBI:456216"/>
        <dbReference type="EC" id="2.7.4.25"/>
    </reaction>
</comment>
<keyword evidence="5 10" id="KW-0547">Nucleotide-binding</keyword>
<organism evidence="11 12">
    <name type="scientific">Candidatus Ethanoperedens thermophilum</name>
    <dbReference type="NCBI Taxonomy" id="2766897"/>
    <lineage>
        <taxon>Archaea</taxon>
        <taxon>Methanobacteriati</taxon>
        <taxon>Methanobacteriota</taxon>
        <taxon>Stenosarchaea group</taxon>
        <taxon>Methanomicrobia</taxon>
        <taxon>Methanosarcinales</taxon>
        <taxon>Methanosarcinales incertae sedis</taxon>
        <taxon>GOM Arc I cluster</taxon>
        <taxon>Candidatus Ethanoperedens</taxon>
    </lineage>
</organism>
<dbReference type="EC" id="2.7.4.25" evidence="10"/>
<dbReference type="AlphaFoldDB" id="A0A848DA86"/>
<keyword evidence="7 10" id="KW-0067">ATP-binding</keyword>
<comment type="similarity">
    <text evidence="2 10">Belongs to the cytidylate kinase family. Type 2 subfamily.</text>
</comment>
<evidence type="ECO:0000256" key="7">
    <source>
        <dbReference type="ARBA" id="ARBA00022840"/>
    </source>
</evidence>
<evidence type="ECO:0000256" key="1">
    <source>
        <dbReference type="ARBA" id="ARBA00004496"/>
    </source>
</evidence>
<comment type="subcellular location">
    <subcellularLocation>
        <location evidence="1 10">Cytoplasm</location>
    </subcellularLocation>
</comment>
<dbReference type="Gene3D" id="3.40.50.300">
    <property type="entry name" value="P-loop containing nucleotide triphosphate hydrolases"/>
    <property type="match status" value="1"/>
</dbReference>
<name>A0A848DA86_9EURY</name>
<proteinExistence type="inferred from homology"/>
<evidence type="ECO:0000256" key="8">
    <source>
        <dbReference type="ARBA" id="ARBA00047615"/>
    </source>
</evidence>
<dbReference type="CDD" id="cd02020">
    <property type="entry name" value="CMPK"/>
    <property type="match status" value="1"/>
</dbReference>
<dbReference type="InterPro" id="IPR027417">
    <property type="entry name" value="P-loop_NTPase"/>
</dbReference>
<gene>
    <name evidence="10" type="primary">cmk</name>
    <name evidence="11" type="ORF">GIS02_05590</name>
</gene>
<keyword evidence="4 10" id="KW-0808">Transferase</keyword>
<protein>
    <recommendedName>
        <fullName evidence="10">Cytidylate kinase</fullName>
        <shortName evidence="10">CK</shortName>
        <ecNumber evidence="10">2.7.4.25</ecNumber>
    </recommendedName>
    <alternativeName>
        <fullName evidence="10">Cytidine monophosphate kinase</fullName>
        <shortName evidence="10">CMP kinase</shortName>
    </alternativeName>
</protein>
<reference evidence="11" key="1">
    <citation type="journal article" date="2020" name="MBio">
        <title>'Candidatus Ethanoperedens,' a Thermophilic Genus of Archaea Mediating the Anaerobic Oxidation of Ethane.</title>
        <authorList>
            <person name="Hahn C.J."/>
            <person name="Laso-Perez R."/>
            <person name="Vulcano F."/>
            <person name="Vaziourakis K.M."/>
            <person name="Stokke R."/>
            <person name="Steen I.H."/>
            <person name="Teske A."/>
            <person name="Boetius A."/>
            <person name="Liebeke M."/>
            <person name="Amann R."/>
            <person name="Knittel K."/>
            <person name="Wegener G."/>
        </authorList>
    </citation>
    <scope>NUCLEOTIDE SEQUENCE</scope>
    <source>
        <strain evidence="11">GoM-Arc1-LC-WB58</strain>
    </source>
</reference>
<sequence>MKITIGGLPGSGTSTLARRLSRKFNLIVVSTGDTFRKLAAEHNMSLEEFGHLAEKDQDIDKQLDKQQQKIAQQRNNIIFEGRLTGHFIEDATTRIWLKAPIEVRAARIAHRERLTTAQTITEIRTREECEASRYKNYYQLNINDLAIYDIILDTARYTPEQTTRIISEAVQNHKQSTTPPWP</sequence>
<dbReference type="GO" id="GO:0005524">
    <property type="term" value="F:ATP binding"/>
    <property type="evidence" value="ECO:0007669"/>
    <property type="project" value="UniProtKB-UniRule"/>
</dbReference>
<evidence type="ECO:0000313" key="11">
    <source>
        <dbReference type="EMBL" id="NMG83660.1"/>
    </source>
</evidence>
<feature type="binding site" evidence="10">
    <location>
        <begin position="7"/>
        <end position="15"/>
    </location>
    <ligand>
        <name>ATP</name>
        <dbReference type="ChEBI" id="CHEBI:30616"/>
    </ligand>
</feature>
<keyword evidence="6 10" id="KW-0418">Kinase</keyword>
<dbReference type="EMBL" id="WNEG01000095">
    <property type="protein sequence ID" value="NMG83660.1"/>
    <property type="molecule type" value="Genomic_DNA"/>
</dbReference>
<dbReference type="NCBIfam" id="TIGR02173">
    <property type="entry name" value="cyt_kin_arch"/>
    <property type="match status" value="1"/>
</dbReference>
<dbReference type="SUPFAM" id="SSF52540">
    <property type="entry name" value="P-loop containing nucleoside triphosphate hydrolases"/>
    <property type="match status" value="1"/>
</dbReference>
<evidence type="ECO:0000256" key="9">
    <source>
        <dbReference type="ARBA" id="ARBA00048478"/>
    </source>
</evidence>
<accession>A0A848DA86</accession>
<evidence type="ECO:0000256" key="6">
    <source>
        <dbReference type="ARBA" id="ARBA00022777"/>
    </source>
</evidence>
<evidence type="ECO:0000256" key="3">
    <source>
        <dbReference type="ARBA" id="ARBA00022490"/>
    </source>
</evidence>